<dbReference type="AlphaFoldDB" id="A0A085B988"/>
<accession>A0A085B988</accession>
<evidence type="ECO:0000313" key="2">
    <source>
        <dbReference type="Proteomes" id="UP000028623"/>
    </source>
</evidence>
<dbReference type="STRING" id="421072.SAMN04488097_3479"/>
<evidence type="ECO:0000313" key="1">
    <source>
        <dbReference type="EMBL" id="KFC19033.1"/>
    </source>
</evidence>
<proteinExistence type="predicted"/>
<protein>
    <submittedName>
        <fullName evidence="1">Uncharacterized protein</fullName>
    </submittedName>
</protein>
<dbReference type="Proteomes" id="UP000028623">
    <property type="component" value="Unassembled WGS sequence"/>
</dbReference>
<comment type="caution">
    <text evidence="1">The sequence shown here is derived from an EMBL/GenBank/DDBJ whole genome shotgun (WGS) entry which is preliminary data.</text>
</comment>
<organism evidence="1 2">
    <name type="scientific">Epilithonimonas lactis</name>
    <dbReference type="NCBI Taxonomy" id="421072"/>
    <lineage>
        <taxon>Bacteria</taxon>
        <taxon>Pseudomonadati</taxon>
        <taxon>Bacteroidota</taxon>
        <taxon>Flavobacteriia</taxon>
        <taxon>Flavobacteriales</taxon>
        <taxon>Weeksellaceae</taxon>
        <taxon>Chryseobacterium group</taxon>
        <taxon>Epilithonimonas</taxon>
    </lineage>
</organism>
<name>A0A085B988_9FLAO</name>
<keyword evidence="2" id="KW-1185">Reference proteome</keyword>
<sequence length="277" mass="32563">MKMKAIMIIMMTLVILAIGVVSLSALKSSSAKGKKQKISNFFLKTEIYKSNDKLTNTIMKLDYKDSTFSYQEKYILKPGDDVGYETESKGKFKMNHDTLIFYSEMPENAQLDFGTHELTDEEIAKNKFSYIYPIDEKVDDNQVKIYFDNIAEIQEYKAFTIIDHQLKPINIIERKELDESKLIKTKTSNFFLFHYLIIEMPKNNQLLIIGSRDESFLFDFNKIPYRSFHFYTRVYWGFMDLTGIKFQKNDKTLKRIQSADDKRYQSSGALNLDFIKQ</sequence>
<dbReference type="eggNOG" id="ENOG503121P">
    <property type="taxonomic scope" value="Bacteria"/>
</dbReference>
<gene>
    <name evidence="1" type="ORF">IO89_16060</name>
</gene>
<dbReference type="OrthoDB" id="699410at2"/>
<reference evidence="1 2" key="1">
    <citation type="submission" date="2014-07" db="EMBL/GenBank/DDBJ databases">
        <title>Epilithonimonas lactis LMG 22401 Genome.</title>
        <authorList>
            <person name="Pipes S.E."/>
            <person name="Stropko S.J."/>
        </authorList>
    </citation>
    <scope>NUCLEOTIDE SEQUENCE [LARGE SCALE GENOMIC DNA]</scope>
    <source>
        <strain evidence="1 2">LMG 24401</strain>
    </source>
</reference>
<dbReference type="EMBL" id="JPLY01000005">
    <property type="protein sequence ID" value="KFC19033.1"/>
    <property type="molecule type" value="Genomic_DNA"/>
</dbReference>